<dbReference type="Proteomes" id="UP000310719">
    <property type="component" value="Chromosome"/>
</dbReference>
<evidence type="ECO:0000256" key="1">
    <source>
        <dbReference type="SAM" id="Phobius"/>
    </source>
</evidence>
<protein>
    <recommendedName>
        <fullName evidence="6">Glycosyltransferase family 1</fullName>
    </recommendedName>
</protein>
<reference evidence="3 5" key="3">
    <citation type="submission" date="2019-05" db="EMBL/GenBank/DDBJ databases">
        <authorList>
            <consortium name="Pathogen Informatics"/>
        </authorList>
    </citation>
    <scope>NUCLEOTIDE SEQUENCE [LARGE SCALE GENOMIC DNA]</scope>
    <source>
        <strain evidence="3 5">NCTC13032</strain>
    </source>
</reference>
<dbReference type="AlphaFoldDB" id="A0A4U9IHV4"/>
<reference evidence="2" key="2">
    <citation type="submission" date="2017-09" db="EMBL/GenBank/DDBJ databases">
        <title>FDA dAtabase for Regulatory Grade micrObial Sequences (FDA-ARGOS): Supporting development and validation of Infectious Disease Dx tests.</title>
        <authorList>
            <person name="Minogue T."/>
            <person name="Wolcott M."/>
            <person name="Wasieloski L."/>
            <person name="Aguilar W."/>
            <person name="Moore D."/>
            <person name="Tallon L.J."/>
            <person name="Sadzewicz L."/>
            <person name="Ott S."/>
            <person name="Zhao X."/>
            <person name="Nagaraj S."/>
            <person name="Vavikolanu K."/>
            <person name="Aluvathingal J."/>
            <person name="Nadendla S."/>
            <person name="Sichtig H."/>
        </authorList>
    </citation>
    <scope>NUCLEOTIDE SEQUENCE</scope>
    <source>
        <strain evidence="2">FDAARGOS_404</strain>
    </source>
</reference>
<accession>A0A4U9IHV4</accession>
<evidence type="ECO:0000313" key="4">
    <source>
        <dbReference type="Proteomes" id="UP000222768"/>
    </source>
</evidence>
<evidence type="ECO:0000313" key="3">
    <source>
        <dbReference type="EMBL" id="VTP77568.1"/>
    </source>
</evidence>
<evidence type="ECO:0008006" key="6">
    <source>
        <dbReference type="Google" id="ProtNLM"/>
    </source>
</evidence>
<keyword evidence="1" id="KW-1133">Transmembrane helix</keyword>
<dbReference type="EMBL" id="LR590464">
    <property type="protein sequence ID" value="VTP77568.1"/>
    <property type="molecule type" value="Genomic_DNA"/>
</dbReference>
<evidence type="ECO:0000313" key="2">
    <source>
        <dbReference type="EMBL" id="PHH05720.1"/>
    </source>
</evidence>
<evidence type="ECO:0000313" key="5">
    <source>
        <dbReference type="Proteomes" id="UP000310719"/>
    </source>
</evidence>
<dbReference type="Proteomes" id="UP000222768">
    <property type="component" value="Unassembled WGS sequence"/>
</dbReference>
<sequence>MDNPLLLKGLVVLLLALWAWDIIRAKRKKQPADPAIAHADARERQAWRYVRWGFRVIQIACALYFVQMLIQILLV</sequence>
<keyword evidence="1" id="KW-0472">Membrane</keyword>
<organism evidence="3 5">
    <name type="scientific">Leclercia adecarboxylata</name>
    <dbReference type="NCBI Taxonomy" id="83655"/>
    <lineage>
        <taxon>Bacteria</taxon>
        <taxon>Pseudomonadati</taxon>
        <taxon>Pseudomonadota</taxon>
        <taxon>Gammaproteobacteria</taxon>
        <taxon>Enterobacterales</taxon>
        <taxon>Enterobacteriaceae</taxon>
        <taxon>Leclercia</taxon>
    </lineage>
</organism>
<dbReference type="STRING" id="83655.APT61_04235"/>
<feature type="transmembrane region" description="Helical" evidence="1">
    <location>
        <begin position="52"/>
        <end position="74"/>
    </location>
</feature>
<reference evidence="4" key="1">
    <citation type="submission" date="2017-09" db="EMBL/GenBank/DDBJ databases">
        <title>FDA dAtabase for Regulatory Grade micrObial Sequences (FDA-ARGOS): Supporting development and validation of Infectious Disease Dx tests.</title>
        <authorList>
            <person name="Minogue T."/>
            <person name="Wolcott M."/>
            <person name="Wasieloski L."/>
            <person name="Aguilar W."/>
            <person name="Moore D."/>
            <person name="Tallon L."/>
            <person name="Sadzewicz L."/>
            <person name="Ott S."/>
            <person name="Zhao X."/>
            <person name="Nagaraj S."/>
            <person name="Vavikolanu K."/>
            <person name="Aluvathingal J."/>
            <person name="Nadendla S."/>
            <person name="Sichtig H."/>
        </authorList>
    </citation>
    <scope>NUCLEOTIDE SEQUENCE [LARGE SCALE GENOMIC DNA]</scope>
    <source>
        <strain evidence="4">FDAARGOS_404</strain>
    </source>
</reference>
<gene>
    <name evidence="2" type="ORF">CRX53_18070</name>
    <name evidence="3" type="ORF">NCTC13032_06004</name>
</gene>
<feature type="transmembrane region" description="Helical" evidence="1">
    <location>
        <begin position="6"/>
        <end position="23"/>
    </location>
</feature>
<keyword evidence="1" id="KW-0812">Transmembrane</keyword>
<dbReference type="RefSeq" id="WP_032613839.1">
    <property type="nucleotide sequence ID" value="NZ_CBCXZU010000007.1"/>
</dbReference>
<dbReference type="EMBL" id="PDLK01000002">
    <property type="protein sequence ID" value="PHH05720.1"/>
    <property type="molecule type" value="Genomic_DNA"/>
</dbReference>
<proteinExistence type="predicted"/>
<name>A0A4U9IHV4_9ENTR</name>